<dbReference type="InterPro" id="IPR017946">
    <property type="entry name" value="PLC-like_Pdiesterase_TIM-brl"/>
</dbReference>
<dbReference type="PANTHER" id="PTHR13593:SF140">
    <property type="entry name" value="PLC-LIKE PHOSPHODIESTERASE"/>
    <property type="match status" value="1"/>
</dbReference>
<dbReference type="SUPFAM" id="SSF51695">
    <property type="entry name" value="PLC-like phosphodiesterases"/>
    <property type="match status" value="1"/>
</dbReference>
<dbReference type="Gene3D" id="3.20.20.190">
    <property type="entry name" value="Phosphatidylinositol (PI) phosphodiesterase"/>
    <property type="match status" value="1"/>
</dbReference>
<feature type="chain" id="PRO_5035454469" evidence="2">
    <location>
        <begin position="18"/>
        <end position="437"/>
    </location>
</feature>
<keyword evidence="4" id="KW-1185">Reference proteome</keyword>
<reference evidence="3" key="1">
    <citation type="journal article" date="2021" name="Nat. Commun.">
        <title>Genetic determinants of endophytism in the Arabidopsis root mycobiome.</title>
        <authorList>
            <person name="Mesny F."/>
            <person name="Miyauchi S."/>
            <person name="Thiergart T."/>
            <person name="Pickel B."/>
            <person name="Atanasova L."/>
            <person name="Karlsson M."/>
            <person name="Huettel B."/>
            <person name="Barry K.W."/>
            <person name="Haridas S."/>
            <person name="Chen C."/>
            <person name="Bauer D."/>
            <person name="Andreopoulos W."/>
            <person name="Pangilinan J."/>
            <person name="LaButti K."/>
            <person name="Riley R."/>
            <person name="Lipzen A."/>
            <person name="Clum A."/>
            <person name="Drula E."/>
            <person name="Henrissat B."/>
            <person name="Kohler A."/>
            <person name="Grigoriev I.V."/>
            <person name="Martin F.M."/>
            <person name="Hacquard S."/>
        </authorList>
    </citation>
    <scope>NUCLEOTIDE SEQUENCE</scope>
    <source>
        <strain evidence="3">MPI-CAGE-CH-0235</strain>
    </source>
</reference>
<evidence type="ECO:0000256" key="1">
    <source>
        <dbReference type="SAM" id="MobiDB-lite"/>
    </source>
</evidence>
<evidence type="ECO:0000313" key="4">
    <source>
        <dbReference type="Proteomes" id="UP000813444"/>
    </source>
</evidence>
<dbReference type="PANTHER" id="PTHR13593">
    <property type="match status" value="1"/>
</dbReference>
<dbReference type="AlphaFoldDB" id="A0A8K0T2Y9"/>
<organism evidence="3 4">
    <name type="scientific">Stachybotrys elegans</name>
    <dbReference type="NCBI Taxonomy" id="80388"/>
    <lineage>
        <taxon>Eukaryota</taxon>
        <taxon>Fungi</taxon>
        <taxon>Dikarya</taxon>
        <taxon>Ascomycota</taxon>
        <taxon>Pezizomycotina</taxon>
        <taxon>Sordariomycetes</taxon>
        <taxon>Hypocreomycetidae</taxon>
        <taxon>Hypocreales</taxon>
        <taxon>Stachybotryaceae</taxon>
        <taxon>Stachybotrys</taxon>
    </lineage>
</organism>
<feature type="region of interest" description="Disordered" evidence="1">
    <location>
        <begin position="75"/>
        <end position="111"/>
    </location>
</feature>
<dbReference type="EMBL" id="JAGPNK010000002">
    <property type="protein sequence ID" value="KAH7326120.1"/>
    <property type="molecule type" value="Genomic_DNA"/>
</dbReference>
<protein>
    <submittedName>
        <fullName evidence="3">PLC-like phosphodiesterase</fullName>
    </submittedName>
</protein>
<accession>A0A8K0T2Y9</accession>
<dbReference type="Proteomes" id="UP000813444">
    <property type="component" value="Unassembled WGS sequence"/>
</dbReference>
<feature type="signal peptide" evidence="2">
    <location>
        <begin position="1"/>
        <end position="17"/>
    </location>
</feature>
<gene>
    <name evidence="3" type="ORF">B0I35DRAFT_421955</name>
</gene>
<evidence type="ECO:0000313" key="3">
    <source>
        <dbReference type="EMBL" id="KAH7326120.1"/>
    </source>
</evidence>
<name>A0A8K0T2Y9_9HYPO</name>
<dbReference type="Pfam" id="PF26146">
    <property type="entry name" value="PI-PLC_X"/>
    <property type="match status" value="1"/>
</dbReference>
<comment type="caution">
    <text evidence="3">The sequence shown here is derived from an EMBL/GenBank/DDBJ whole genome shotgun (WGS) entry which is preliminary data.</text>
</comment>
<dbReference type="OrthoDB" id="7984201at2759"/>
<evidence type="ECO:0000256" key="2">
    <source>
        <dbReference type="SAM" id="SignalP"/>
    </source>
</evidence>
<proteinExistence type="predicted"/>
<dbReference type="GO" id="GO:0006629">
    <property type="term" value="P:lipid metabolic process"/>
    <property type="evidence" value="ECO:0007669"/>
    <property type="project" value="InterPro"/>
</dbReference>
<feature type="compositionally biased region" description="Low complexity" evidence="1">
    <location>
        <begin position="81"/>
        <end position="111"/>
    </location>
</feature>
<sequence length="437" mass="48364">MKASYALALLSAANAYAQVVSYSETDDLTFIQGTNTNELTRTRTVPTGLYTTYTTRITLGGGTSVSTHISTATITETDGPSTETLTSTIEESVSTSQASQTSTSTAARPTSTLPCNEHVELCSRKYSNFTMVGAHNSPFNRPGNSGSNQALSVGTQLDDGVRFLQAQIQWPENSDVPHFCHTSCDLLDAGPIQDWLGEVRDWLDNHPNEVVTILLGNGNYSDPALYHPYISESGILRYSYEPPFLPMTMDDWPTLEWMIAHGQRAVIFMDYGADQLRYPWLIDEFAHMWETPFDPIDRNFPCVIQRPPDLGANLARDRMYLMNHNLNAEFNVFDTQILVPAVSVLNETNAVSGYGSLGLAANNCRSDWGRAPNILNVDYYNYGNYPGSVFEVAAQHNNVTYERRKCCGMRASPAPPRPRLTKWVARAAAVVLTGLML</sequence>
<dbReference type="GO" id="GO:0008081">
    <property type="term" value="F:phosphoric diester hydrolase activity"/>
    <property type="evidence" value="ECO:0007669"/>
    <property type="project" value="InterPro"/>
</dbReference>
<keyword evidence="2" id="KW-0732">Signal</keyword>
<dbReference type="InterPro" id="IPR051057">
    <property type="entry name" value="PI-PLC_domain"/>
</dbReference>